<dbReference type="PANTHER" id="PTHR13604:SF0">
    <property type="entry name" value="ABASIC SITE PROCESSING PROTEIN HMCES"/>
    <property type="match status" value="1"/>
</dbReference>
<evidence type="ECO:0000256" key="5">
    <source>
        <dbReference type="ARBA" id="ARBA00023124"/>
    </source>
</evidence>
<evidence type="ECO:0000256" key="3">
    <source>
        <dbReference type="ARBA" id="ARBA00022763"/>
    </source>
</evidence>
<dbReference type="Pfam" id="PF02586">
    <property type="entry name" value="SRAP"/>
    <property type="match status" value="1"/>
</dbReference>
<dbReference type="Gene3D" id="3.90.1680.10">
    <property type="entry name" value="SOS response associated peptidase-like"/>
    <property type="match status" value="1"/>
</dbReference>
<accession>A0A4Q7MCH4</accession>
<keyword evidence="2 8" id="KW-0645">Protease</keyword>
<evidence type="ECO:0000256" key="6">
    <source>
        <dbReference type="ARBA" id="ARBA00023125"/>
    </source>
</evidence>
<evidence type="ECO:0000256" key="8">
    <source>
        <dbReference type="RuleBase" id="RU364100"/>
    </source>
</evidence>
<dbReference type="AlphaFoldDB" id="A0A4Q7MCH4"/>
<evidence type="ECO:0000313" key="10">
    <source>
        <dbReference type="Proteomes" id="UP000293874"/>
    </source>
</evidence>
<keyword evidence="6" id="KW-0238">DNA-binding</keyword>
<organism evidence="9 10">
    <name type="scientific">Pseudobacter ginsenosidimutans</name>
    <dbReference type="NCBI Taxonomy" id="661488"/>
    <lineage>
        <taxon>Bacteria</taxon>
        <taxon>Pseudomonadati</taxon>
        <taxon>Bacteroidota</taxon>
        <taxon>Chitinophagia</taxon>
        <taxon>Chitinophagales</taxon>
        <taxon>Chitinophagaceae</taxon>
        <taxon>Pseudobacter</taxon>
    </lineage>
</organism>
<dbReference type="SUPFAM" id="SSF143081">
    <property type="entry name" value="BB1717-like"/>
    <property type="match status" value="1"/>
</dbReference>
<dbReference type="InterPro" id="IPR036590">
    <property type="entry name" value="SRAP-like"/>
</dbReference>
<dbReference type="Proteomes" id="UP000293874">
    <property type="component" value="Unassembled WGS sequence"/>
</dbReference>
<evidence type="ECO:0000256" key="2">
    <source>
        <dbReference type="ARBA" id="ARBA00022670"/>
    </source>
</evidence>
<keyword evidence="4 8" id="KW-0378">Hydrolase</keyword>
<proteinExistence type="inferred from homology"/>
<sequence>MCYYNGVKVTRSEFIRLKQLEKAIAKLELLNRPMIIGFDYSQAPVLKRVEGKEDFEITQMEWGFIPPYLRNREAVVNFRNGYKDANGKFHPPITTLNAVGEEMLQPGKMYRDAALNRRCLVLSSGFFEWRHVHPIGKQGKPLKTAVKYPYHIVLPGQEVFFMAGIWQSWTDKDTGETVDSFAIVTTAANKLMQQIHNSKMRMPLILSEDQAWDWLFGDLSEEEIKKIVASPVAAEQMSAYTIAKDFRAMTDPTTPFEYPELTPVEM</sequence>
<comment type="caution">
    <text evidence="9">The sequence shown here is derived from an EMBL/GenBank/DDBJ whole genome shotgun (WGS) entry which is preliminary data.</text>
</comment>
<dbReference type="GO" id="GO:0006508">
    <property type="term" value="P:proteolysis"/>
    <property type="evidence" value="ECO:0007669"/>
    <property type="project" value="UniProtKB-KW"/>
</dbReference>
<name>A0A4Q7MCH4_9BACT</name>
<reference evidence="9 10" key="1">
    <citation type="submission" date="2019-02" db="EMBL/GenBank/DDBJ databases">
        <title>Genomic Encyclopedia of Type Strains, Phase IV (KMG-IV): sequencing the most valuable type-strain genomes for metagenomic binning, comparative biology and taxonomic classification.</title>
        <authorList>
            <person name="Goeker M."/>
        </authorList>
    </citation>
    <scope>NUCLEOTIDE SEQUENCE [LARGE SCALE GENOMIC DNA]</scope>
    <source>
        <strain evidence="9 10">DSM 18116</strain>
    </source>
</reference>
<dbReference type="RefSeq" id="WP_130544571.1">
    <property type="nucleotide sequence ID" value="NZ_CP042431.1"/>
</dbReference>
<keyword evidence="3" id="KW-0227">DNA damage</keyword>
<protein>
    <recommendedName>
        <fullName evidence="8">Abasic site processing protein</fullName>
        <ecNumber evidence="8">3.4.-.-</ecNumber>
    </recommendedName>
</protein>
<evidence type="ECO:0000256" key="1">
    <source>
        <dbReference type="ARBA" id="ARBA00008136"/>
    </source>
</evidence>
<keyword evidence="7" id="KW-0456">Lyase</keyword>
<keyword evidence="10" id="KW-1185">Reference proteome</keyword>
<dbReference type="EC" id="3.4.-.-" evidence="8"/>
<dbReference type="PANTHER" id="PTHR13604">
    <property type="entry name" value="DC12-RELATED"/>
    <property type="match status" value="1"/>
</dbReference>
<dbReference type="GO" id="GO:0106300">
    <property type="term" value="P:protein-DNA covalent cross-linking repair"/>
    <property type="evidence" value="ECO:0007669"/>
    <property type="project" value="InterPro"/>
</dbReference>
<dbReference type="EMBL" id="SGXA01000007">
    <property type="protein sequence ID" value="RZS64009.1"/>
    <property type="molecule type" value="Genomic_DNA"/>
</dbReference>
<dbReference type="GO" id="GO:0016829">
    <property type="term" value="F:lyase activity"/>
    <property type="evidence" value="ECO:0007669"/>
    <property type="project" value="UniProtKB-KW"/>
</dbReference>
<dbReference type="OrthoDB" id="9782620at2"/>
<keyword evidence="5" id="KW-0190">Covalent protein-DNA linkage</keyword>
<evidence type="ECO:0000256" key="4">
    <source>
        <dbReference type="ARBA" id="ARBA00022801"/>
    </source>
</evidence>
<dbReference type="InterPro" id="IPR003738">
    <property type="entry name" value="SRAP"/>
</dbReference>
<comment type="similarity">
    <text evidence="1 8">Belongs to the SOS response-associated peptidase family.</text>
</comment>
<dbReference type="GO" id="GO:0003697">
    <property type="term" value="F:single-stranded DNA binding"/>
    <property type="evidence" value="ECO:0007669"/>
    <property type="project" value="InterPro"/>
</dbReference>
<evidence type="ECO:0000256" key="7">
    <source>
        <dbReference type="ARBA" id="ARBA00023239"/>
    </source>
</evidence>
<dbReference type="GO" id="GO:0008233">
    <property type="term" value="F:peptidase activity"/>
    <property type="evidence" value="ECO:0007669"/>
    <property type="project" value="UniProtKB-KW"/>
</dbReference>
<evidence type="ECO:0000313" key="9">
    <source>
        <dbReference type="EMBL" id="RZS64009.1"/>
    </source>
</evidence>
<gene>
    <name evidence="9" type="ORF">EV199_6109</name>
</gene>